<name>A0A2Z7CB95_9LAMI</name>
<sequence length="140" mass="14759">MSDGGRTTAAAANISRAAAAARTPHRVRHRRAKRDARSRTNHGAHPSGVAHHRAMFVRGWPPLVGRMMRGLAAPTAAPPAMSVRPSGRLGSYLAGELHLAPTGITRRPALHDSPRKTDRSKSDQSTAGGGGAWQPAAAER</sequence>
<feature type="region of interest" description="Disordered" evidence="1">
    <location>
        <begin position="1"/>
        <end position="53"/>
    </location>
</feature>
<protein>
    <submittedName>
        <fullName evidence="2">Uncharacterized protein</fullName>
    </submittedName>
</protein>
<reference evidence="2 3" key="1">
    <citation type="journal article" date="2015" name="Proc. Natl. Acad. Sci. U.S.A.">
        <title>The resurrection genome of Boea hygrometrica: A blueprint for survival of dehydration.</title>
        <authorList>
            <person name="Xiao L."/>
            <person name="Yang G."/>
            <person name="Zhang L."/>
            <person name="Yang X."/>
            <person name="Zhao S."/>
            <person name="Ji Z."/>
            <person name="Zhou Q."/>
            <person name="Hu M."/>
            <person name="Wang Y."/>
            <person name="Chen M."/>
            <person name="Xu Y."/>
            <person name="Jin H."/>
            <person name="Xiao X."/>
            <person name="Hu G."/>
            <person name="Bao F."/>
            <person name="Hu Y."/>
            <person name="Wan P."/>
            <person name="Li L."/>
            <person name="Deng X."/>
            <person name="Kuang T."/>
            <person name="Xiang C."/>
            <person name="Zhu J.K."/>
            <person name="Oliver M.J."/>
            <person name="He Y."/>
        </authorList>
    </citation>
    <scope>NUCLEOTIDE SEQUENCE [LARGE SCALE GENOMIC DNA]</scope>
    <source>
        <strain evidence="3">cv. XS01</strain>
    </source>
</reference>
<feature type="region of interest" description="Disordered" evidence="1">
    <location>
        <begin position="100"/>
        <end position="140"/>
    </location>
</feature>
<dbReference type="Proteomes" id="UP000250235">
    <property type="component" value="Unassembled WGS sequence"/>
</dbReference>
<dbReference type="EMBL" id="KQ998144">
    <property type="protein sequence ID" value="KZV43281.1"/>
    <property type="molecule type" value="Genomic_DNA"/>
</dbReference>
<feature type="compositionally biased region" description="Basic and acidic residues" evidence="1">
    <location>
        <begin position="109"/>
        <end position="122"/>
    </location>
</feature>
<accession>A0A2Z7CB95</accession>
<keyword evidence="3" id="KW-1185">Reference proteome</keyword>
<evidence type="ECO:0000256" key="1">
    <source>
        <dbReference type="SAM" id="MobiDB-lite"/>
    </source>
</evidence>
<dbReference type="AlphaFoldDB" id="A0A2Z7CB95"/>
<evidence type="ECO:0000313" key="3">
    <source>
        <dbReference type="Proteomes" id="UP000250235"/>
    </source>
</evidence>
<evidence type="ECO:0000313" key="2">
    <source>
        <dbReference type="EMBL" id="KZV43281.1"/>
    </source>
</evidence>
<feature type="compositionally biased region" description="Basic residues" evidence="1">
    <location>
        <begin position="23"/>
        <end position="42"/>
    </location>
</feature>
<gene>
    <name evidence="2" type="ORF">F511_22218</name>
</gene>
<proteinExistence type="predicted"/>
<organism evidence="2 3">
    <name type="scientific">Dorcoceras hygrometricum</name>
    <dbReference type="NCBI Taxonomy" id="472368"/>
    <lineage>
        <taxon>Eukaryota</taxon>
        <taxon>Viridiplantae</taxon>
        <taxon>Streptophyta</taxon>
        <taxon>Embryophyta</taxon>
        <taxon>Tracheophyta</taxon>
        <taxon>Spermatophyta</taxon>
        <taxon>Magnoliopsida</taxon>
        <taxon>eudicotyledons</taxon>
        <taxon>Gunneridae</taxon>
        <taxon>Pentapetalae</taxon>
        <taxon>asterids</taxon>
        <taxon>lamiids</taxon>
        <taxon>Lamiales</taxon>
        <taxon>Gesneriaceae</taxon>
        <taxon>Didymocarpoideae</taxon>
        <taxon>Trichosporeae</taxon>
        <taxon>Loxocarpinae</taxon>
        <taxon>Dorcoceras</taxon>
    </lineage>
</organism>
<feature type="compositionally biased region" description="Low complexity" evidence="1">
    <location>
        <begin position="1"/>
        <end position="22"/>
    </location>
</feature>